<dbReference type="EMBL" id="KZ825337">
    <property type="protein sequence ID" value="RAH46452.1"/>
    <property type="molecule type" value="Genomic_DNA"/>
</dbReference>
<evidence type="ECO:0000313" key="1">
    <source>
        <dbReference type="EMBL" id="RAH46452.1"/>
    </source>
</evidence>
<name>A0ACD1GB11_9EURO</name>
<accession>A0ACD1GB11</accession>
<organism evidence="1 2">
    <name type="scientific">Aspergillus brunneoviolaceus CBS 621.78</name>
    <dbReference type="NCBI Taxonomy" id="1450534"/>
    <lineage>
        <taxon>Eukaryota</taxon>
        <taxon>Fungi</taxon>
        <taxon>Dikarya</taxon>
        <taxon>Ascomycota</taxon>
        <taxon>Pezizomycotina</taxon>
        <taxon>Eurotiomycetes</taxon>
        <taxon>Eurotiomycetidae</taxon>
        <taxon>Eurotiales</taxon>
        <taxon>Aspergillaceae</taxon>
        <taxon>Aspergillus</taxon>
        <taxon>Aspergillus subgen. Circumdati</taxon>
    </lineage>
</organism>
<keyword evidence="2" id="KW-1185">Reference proteome</keyword>
<sequence length="149" mass="16600">MERISTPADHPMNKAAPPHGDTRGSIYQNPRPCIIFTNSSVGLAGNTLLFGGFAPERLSPCHMVGICILTTRPIWDRAFFGTSLTHLVVIHPIIPITQTNMPLRVLVVVVVVVVVVVRSYRQRRSERRRERGRGKQATHVDLSDSPRSQ</sequence>
<dbReference type="Proteomes" id="UP000249057">
    <property type="component" value="Unassembled WGS sequence"/>
</dbReference>
<proteinExistence type="predicted"/>
<reference evidence="1" key="1">
    <citation type="submission" date="2018-02" db="EMBL/GenBank/DDBJ databases">
        <title>The genomes of Aspergillus section Nigri reveals drivers in fungal speciation.</title>
        <authorList>
            <consortium name="DOE Joint Genome Institute"/>
            <person name="Vesth T.C."/>
            <person name="Nybo J."/>
            <person name="Theobald S."/>
            <person name="Brandl J."/>
            <person name="Frisvad J.C."/>
            <person name="Nielsen K.F."/>
            <person name="Lyhne E.K."/>
            <person name="Kogle M.E."/>
            <person name="Kuo A."/>
            <person name="Riley R."/>
            <person name="Clum A."/>
            <person name="Nolan M."/>
            <person name="Lipzen A."/>
            <person name="Salamov A."/>
            <person name="Henrissat B."/>
            <person name="Wiebenga A."/>
            <person name="De vries R.P."/>
            <person name="Grigoriev I.V."/>
            <person name="Mortensen U.H."/>
            <person name="Andersen M.R."/>
            <person name="Baker S.E."/>
        </authorList>
    </citation>
    <scope>NUCLEOTIDE SEQUENCE</scope>
    <source>
        <strain evidence="1">CBS 621.78</strain>
    </source>
</reference>
<gene>
    <name evidence="1" type="ORF">BO95DRAFT_108111</name>
</gene>
<evidence type="ECO:0000313" key="2">
    <source>
        <dbReference type="Proteomes" id="UP000249057"/>
    </source>
</evidence>
<protein>
    <submittedName>
        <fullName evidence="1">Uncharacterized protein</fullName>
    </submittedName>
</protein>